<dbReference type="PANTHER" id="PTHR37031">
    <property type="entry name" value="METALLOPHOSPHATASE BINDING DOMAIN PROTEIN"/>
    <property type="match status" value="1"/>
</dbReference>
<dbReference type="PANTHER" id="PTHR37031:SF2">
    <property type="entry name" value="PHOD-LIKE PHOSPHATASE METALLOPHOSPHATASE DOMAIN-CONTAINING PROTEIN"/>
    <property type="match status" value="1"/>
</dbReference>
<sequence>MAELVLGPVLRHVDANSATVWVETDSACEVEVLGHRARTFQVGELHFALVCVDGLEPDTSNPYQVALDGETVWPEAGSEFPPCRIRTHPVRRILFGSCRAAKATPGVLEADKVGPDALDAYALRMRDLPEEQWPGALMLLGDQVYADQPTPYVEQWLARRRGGEEPEKEVVSFREYAELYHESWSDPEIRWLMSTTPTSMIFDDHDVRDDWNTSRTWRAQMAEKPWWRSRIRAGLASYWVYQHLGNLGRDELERNDLYREITKAGTDVQQLLEDFAEQADKEVDGRKPTRWSYRRDFGRIRLLVIDTRSGRILDGQRLMVGDEEFDWIEANAAGDFDHLLIGSSLPWLMPHAVSHLQSLNERAASLPGLRGRLGEKVRQVADLEHWPAFRVSFERLSGLIQRLGTAPDAPSTICVLSGDVHHSYAARAEYPEPTKSEVLQLVCSPVHNDPPKQYHLLFALSWARPLAAALRRLADKRGISPDPVRWEKVSGPHFGNSIASLDIAGRAATFTLETAIPDEGLIKVAELDLQANV</sequence>
<dbReference type="RefSeq" id="WP_209888860.1">
    <property type="nucleotide sequence ID" value="NZ_JAGGMR010000001.1"/>
</dbReference>
<evidence type="ECO:0000313" key="4">
    <source>
        <dbReference type="Proteomes" id="UP001519325"/>
    </source>
</evidence>
<dbReference type="Proteomes" id="UP001519325">
    <property type="component" value="Unassembled WGS sequence"/>
</dbReference>
<dbReference type="InterPro" id="IPR056702">
    <property type="entry name" value="DUF7800"/>
</dbReference>
<feature type="domain" description="DUF7800" evidence="2">
    <location>
        <begin position="1"/>
        <end position="85"/>
    </location>
</feature>
<dbReference type="InterPro" id="IPR018946">
    <property type="entry name" value="PhoD-like_MPP"/>
</dbReference>
<protein>
    <submittedName>
        <fullName evidence="3">Phosphodiesterase/alkaline phosphatase D-like protein</fullName>
    </submittedName>
</protein>
<proteinExistence type="predicted"/>
<dbReference type="SUPFAM" id="SSF56300">
    <property type="entry name" value="Metallo-dependent phosphatases"/>
    <property type="match status" value="1"/>
</dbReference>
<organism evidence="3 4">
    <name type="scientific">Nocardia goodfellowii</name>
    <dbReference type="NCBI Taxonomy" id="882446"/>
    <lineage>
        <taxon>Bacteria</taxon>
        <taxon>Bacillati</taxon>
        <taxon>Actinomycetota</taxon>
        <taxon>Actinomycetes</taxon>
        <taxon>Mycobacteriales</taxon>
        <taxon>Nocardiaceae</taxon>
        <taxon>Nocardia</taxon>
    </lineage>
</organism>
<name>A0ABS4QDG7_9NOCA</name>
<dbReference type="InterPro" id="IPR029052">
    <property type="entry name" value="Metallo-depent_PP-like"/>
</dbReference>
<evidence type="ECO:0000259" key="1">
    <source>
        <dbReference type="Pfam" id="PF09423"/>
    </source>
</evidence>
<dbReference type="CDD" id="cd07389">
    <property type="entry name" value="MPP_PhoD"/>
    <property type="match status" value="1"/>
</dbReference>
<evidence type="ECO:0000313" key="3">
    <source>
        <dbReference type="EMBL" id="MBP2189735.1"/>
    </source>
</evidence>
<comment type="caution">
    <text evidence="3">The sequence shown here is derived from an EMBL/GenBank/DDBJ whole genome shotgun (WGS) entry which is preliminary data.</text>
</comment>
<accession>A0ABS4QDG7</accession>
<dbReference type="EMBL" id="JAGGMR010000001">
    <property type="protein sequence ID" value="MBP2189735.1"/>
    <property type="molecule type" value="Genomic_DNA"/>
</dbReference>
<feature type="domain" description="PhoD-like phosphatase metallophosphatase" evidence="1">
    <location>
        <begin position="133"/>
        <end position="456"/>
    </location>
</feature>
<dbReference type="InterPro" id="IPR038607">
    <property type="entry name" value="PhoD-like_sf"/>
</dbReference>
<evidence type="ECO:0000259" key="2">
    <source>
        <dbReference type="Pfam" id="PF25077"/>
    </source>
</evidence>
<dbReference type="Gene3D" id="3.60.21.70">
    <property type="entry name" value="PhoD-like phosphatase"/>
    <property type="match status" value="1"/>
</dbReference>
<dbReference type="Pfam" id="PF25077">
    <property type="entry name" value="DUF7800"/>
    <property type="match status" value="1"/>
</dbReference>
<reference evidence="3 4" key="1">
    <citation type="submission" date="2021-03" db="EMBL/GenBank/DDBJ databases">
        <title>Sequencing the genomes of 1000 actinobacteria strains.</title>
        <authorList>
            <person name="Klenk H.-P."/>
        </authorList>
    </citation>
    <scope>NUCLEOTIDE SEQUENCE [LARGE SCALE GENOMIC DNA]</scope>
    <source>
        <strain evidence="3 4">DSM 45516</strain>
    </source>
</reference>
<keyword evidence="4" id="KW-1185">Reference proteome</keyword>
<dbReference type="Pfam" id="PF09423">
    <property type="entry name" value="PhoD"/>
    <property type="match status" value="1"/>
</dbReference>
<gene>
    <name evidence="3" type="ORF">BJ987_002636</name>
</gene>